<feature type="chain" id="PRO_5012078665" description="LRRCT domain-containing protein" evidence="3">
    <location>
        <begin position="21"/>
        <end position="350"/>
    </location>
</feature>
<dbReference type="InterPro" id="IPR050333">
    <property type="entry name" value="SLRP"/>
</dbReference>
<keyword evidence="1" id="KW-0433">Leucine-rich repeat</keyword>
<dbReference type="SMART" id="SM00369">
    <property type="entry name" value="LRR_TYP"/>
    <property type="match status" value="7"/>
</dbReference>
<organism evidence="4">
    <name type="scientific">Photinus pyralis</name>
    <name type="common">Common eastern firefly</name>
    <name type="synonym">Lampyris pyralis</name>
    <dbReference type="NCBI Taxonomy" id="7054"/>
    <lineage>
        <taxon>Eukaryota</taxon>
        <taxon>Metazoa</taxon>
        <taxon>Ecdysozoa</taxon>
        <taxon>Arthropoda</taxon>
        <taxon>Hexapoda</taxon>
        <taxon>Insecta</taxon>
        <taxon>Pterygota</taxon>
        <taxon>Neoptera</taxon>
        <taxon>Endopterygota</taxon>
        <taxon>Coleoptera</taxon>
        <taxon>Polyphaga</taxon>
        <taxon>Elateriformia</taxon>
        <taxon>Elateroidea</taxon>
        <taxon>Lampyridae</taxon>
        <taxon>Lampyrinae</taxon>
        <taxon>Photinus</taxon>
    </lineage>
</organism>
<evidence type="ECO:0000256" key="3">
    <source>
        <dbReference type="SAM" id="SignalP"/>
    </source>
</evidence>
<dbReference type="SUPFAM" id="SSF52058">
    <property type="entry name" value="L domain-like"/>
    <property type="match status" value="1"/>
</dbReference>
<keyword evidence="3" id="KW-0732">Signal</keyword>
<dbReference type="InterPro" id="IPR001611">
    <property type="entry name" value="Leu-rich_rpt"/>
</dbReference>
<evidence type="ECO:0000256" key="2">
    <source>
        <dbReference type="ARBA" id="ARBA00022737"/>
    </source>
</evidence>
<sequence>MDVSYLVLSVLAFFCTRSSTQPCIPTFQNHHATVEYGNQRITGVITGCLFGNQLPNINGNHFVINIKGQVIPALHRSAVSHIQRSFRLNIIHNKIEAIERGAFENLPGLQDLYLDHNHLVTVKPYAFENLPSLEWISLQNNNIDVIWKDTFVNLPRLNSVYLSHNNLKKFNQDWFVSTPVLDRIVLINNQIESLPAAAFQNLRSITVLAIDDNKLKYIHPEAFHGLSRLDELSLGGNQLTAFDVNLSHLRALYRLGIERNKFTYLPTSAFSQILPTVQEIFVQANPLVCSCADALVVWASDNNIKLFWKCENKDMYCVLPLDYANDCVKRPASDFNSTLFKNFESECVIQ</sequence>
<dbReference type="PANTHER" id="PTHR45712">
    <property type="entry name" value="AGAP008170-PA"/>
    <property type="match status" value="1"/>
</dbReference>
<dbReference type="AlphaFoldDB" id="A0A1Y1KPU9"/>
<evidence type="ECO:0008006" key="5">
    <source>
        <dbReference type="Google" id="ProtNLM"/>
    </source>
</evidence>
<dbReference type="GO" id="GO:0005615">
    <property type="term" value="C:extracellular space"/>
    <property type="evidence" value="ECO:0007669"/>
    <property type="project" value="TreeGrafter"/>
</dbReference>
<dbReference type="PANTHER" id="PTHR45712:SF22">
    <property type="entry name" value="INSULIN-LIKE GROWTH FACTOR-BINDING PROTEIN COMPLEX ACID LABILE SUBUNIT"/>
    <property type="match status" value="1"/>
</dbReference>
<protein>
    <recommendedName>
        <fullName evidence="5">LRRCT domain-containing protein</fullName>
    </recommendedName>
</protein>
<accession>A0A1Y1KPU9</accession>
<keyword evidence="2" id="KW-0677">Repeat</keyword>
<dbReference type="InterPro" id="IPR032675">
    <property type="entry name" value="LRR_dom_sf"/>
</dbReference>
<proteinExistence type="predicted"/>
<dbReference type="OrthoDB" id="676979at2759"/>
<dbReference type="Pfam" id="PF13855">
    <property type="entry name" value="LRR_8"/>
    <property type="match status" value="2"/>
</dbReference>
<name>A0A1Y1KPU9_PHOPY</name>
<dbReference type="RefSeq" id="XP_031353927.1">
    <property type="nucleotide sequence ID" value="XM_031498067.1"/>
</dbReference>
<dbReference type="EMBL" id="GEZM01081958">
    <property type="protein sequence ID" value="JAV61466.1"/>
    <property type="molecule type" value="Transcribed_RNA"/>
</dbReference>
<evidence type="ECO:0000313" key="4">
    <source>
        <dbReference type="EMBL" id="JAV61466.1"/>
    </source>
</evidence>
<evidence type="ECO:0000256" key="1">
    <source>
        <dbReference type="ARBA" id="ARBA00022614"/>
    </source>
</evidence>
<dbReference type="KEGG" id="ppyr:116178546"/>
<reference evidence="4" key="1">
    <citation type="journal article" date="2016" name="Sci. Rep.">
        <title>Molecular characterization of firefly nuptial gifts: a multi-omics approach sheds light on postcopulatory sexual selection.</title>
        <authorList>
            <person name="Al-Wathiqui N."/>
            <person name="Fallon T.R."/>
            <person name="South A."/>
            <person name="Weng J.K."/>
            <person name="Lewis S.M."/>
        </authorList>
    </citation>
    <scope>NUCLEOTIDE SEQUENCE</scope>
</reference>
<dbReference type="InterPro" id="IPR003591">
    <property type="entry name" value="Leu-rich_rpt_typical-subtyp"/>
</dbReference>
<dbReference type="Gene3D" id="3.80.10.10">
    <property type="entry name" value="Ribonuclease Inhibitor"/>
    <property type="match status" value="2"/>
</dbReference>
<feature type="signal peptide" evidence="3">
    <location>
        <begin position="1"/>
        <end position="20"/>
    </location>
</feature>
<dbReference type="GeneID" id="116178546"/>